<evidence type="ECO:0000256" key="5">
    <source>
        <dbReference type="ARBA" id="ARBA00022989"/>
    </source>
</evidence>
<evidence type="ECO:0000256" key="8">
    <source>
        <dbReference type="SAM" id="Phobius"/>
    </source>
</evidence>
<feature type="transmembrane region" description="Helical" evidence="8">
    <location>
        <begin position="356"/>
        <end position="382"/>
    </location>
</feature>
<dbReference type="eggNOG" id="COG2409">
    <property type="taxonomic scope" value="Bacteria"/>
</dbReference>
<keyword evidence="3" id="KW-1003">Cell membrane</keyword>
<feature type="region of interest" description="Disordered" evidence="7">
    <location>
        <begin position="920"/>
        <end position="943"/>
    </location>
</feature>
<feature type="domain" description="Membrane transport protein MMPL" evidence="9">
    <location>
        <begin position="38"/>
        <end position="367"/>
    </location>
</feature>
<evidence type="ECO:0000256" key="4">
    <source>
        <dbReference type="ARBA" id="ARBA00022692"/>
    </source>
</evidence>
<dbReference type="InterPro" id="IPR004869">
    <property type="entry name" value="MMPL_dom"/>
</dbReference>
<dbReference type="NCBIfam" id="TIGR00833">
    <property type="entry name" value="actII"/>
    <property type="match status" value="1"/>
</dbReference>
<dbReference type="GO" id="GO:0005886">
    <property type="term" value="C:plasma membrane"/>
    <property type="evidence" value="ECO:0007669"/>
    <property type="project" value="UniProtKB-SubCell"/>
</dbReference>
<feature type="transmembrane region" description="Helical" evidence="8">
    <location>
        <begin position="775"/>
        <end position="800"/>
    </location>
</feature>
<feature type="transmembrane region" description="Helical" evidence="8">
    <location>
        <begin position="850"/>
        <end position="872"/>
    </location>
</feature>
<reference evidence="10 11" key="1">
    <citation type="journal article" date="2012" name="J. Bacteriol.">
        <title>Genome sequence of Mycobacterium hassiacum DSM 44199, a rare source of heat-stable mycobacterial proteins.</title>
        <authorList>
            <person name="Tiago I."/>
            <person name="Maranha A."/>
            <person name="Mendes V."/>
            <person name="Alarico S."/>
            <person name="Moynihan P.J."/>
            <person name="Clarke A.J."/>
            <person name="Macedo-Ribeiro S."/>
            <person name="Pereira P.J."/>
            <person name="Empadinhas N."/>
        </authorList>
    </citation>
    <scope>NUCLEOTIDE SEQUENCE [LARGE SCALE GENOMIC DNA]</scope>
    <source>
        <strain evidence="11">DSM 44199 / CIP 105218 / JCM 12690 / 3849</strain>
    </source>
</reference>
<evidence type="ECO:0000256" key="3">
    <source>
        <dbReference type="ARBA" id="ARBA00022475"/>
    </source>
</evidence>
<proteinExistence type="inferred from homology"/>
<keyword evidence="5 8" id="KW-1133">Transmembrane helix</keyword>
<evidence type="ECO:0000256" key="6">
    <source>
        <dbReference type="ARBA" id="ARBA00023136"/>
    </source>
</evidence>
<feature type="transmembrane region" description="Helical" evidence="8">
    <location>
        <begin position="806"/>
        <end position="829"/>
    </location>
</feature>
<feature type="transmembrane region" description="Helical" evidence="8">
    <location>
        <begin position="280"/>
        <end position="301"/>
    </location>
</feature>
<protein>
    <submittedName>
        <fullName evidence="10">Transport family protein</fullName>
    </submittedName>
</protein>
<dbReference type="InterPro" id="IPR004707">
    <property type="entry name" value="MmpL_fam"/>
</dbReference>
<keyword evidence="11" id="KW-1185">Reference proteome</keyword>
<dbReference type="PANTHER" id="PTHR33406">
    <property type="entry name" value="MEMBRANE PROTEIN MJ1562-RELATED"/>
    <property type="match status" value="1"/>
</dbReference>
<sequence length="943" mass="103639">MIRTFALPIIIGWLALIAVLNTVVPQIDEVGRMRAVSMAPEEAPSIIAMKRVGEVFEEFDSNSSVMILLEGDEPLGDEAHAFYDRMVDELEADTKHVQSVQDFWSDPLTAPGSQSNDGLAAYVQVYLAGNQGEELANESVAAVRAIIDNLDPPEGLRVYVTGPSALAADQHIASDRSMRMIEAVTFAVIIVMLLLVYRSVVTVVLTLLMVVLQLAAVRGLVAFLGFHEIIGLSPFATNLLATLAIAAGTDYAIFLIGRYQEARGAGEDRETAFYTMYRGTAHVVLGSGLTIAGATYCLSFTRLPYFQSLGVPLGIGMVTGVVAALTLSAAIIAFASRFGKILEPKRAMRVRGWRKVGAVVVRWPGPVLVGAVALALVGLVALPGYRTNYNDRNYLPPDLPANEGYAAADRHFSQARMNPELLLVESDHDLRNSTDFLVIDKIAKQVFRVPGIARVQAITRPNGKPIEHTSIPFLISMQGATQKLNQKYLMDRMDDMLLQADEMSRQIENMERMNELTVQMAETTHSMVTKMKDMTLDVQEMRDHIADFDDFFRPIRNYFYWEPHCFNIPICHSLRSIFDTLDGIDTMTDDIQQMLPDMERLDELMPQMVTLMPPMIETMKTMRSMMLTMYASQKGLQEQMAAMQENSEAMGEAFDASMNDDSFYLPPEVFDNEEFKKAIEQFISPDGKSARFIISHEGDPMTPEGIARIDAIKQAAKEAIKGTPLEGSKVYLAGTAAVYKDMSDGNNYDLIIAAIASMSLIFIIMLLLTRSVVAAATIVGTVAISLGASFGLSILIWQHILGIELHWMVMAMSVIILLAVGADYNLLLVSRLKEELHAGINTGIIRAMGGSGSVVTSAGLVFAFTMMSMAVSELTVVGQVGTTIGLGLLFDTLVVRAFMTPSIAALLGRWFWWPQRVRQRPVPSPWPKPTHELAPAGPEGDRP</sequence>
<dbReference type="EMBL" id="AMRA01000126">
    <property type="protein sequence ID" value="EKF21532.1"/>
    <property type="molecule type" value="Genomic_DNA"/>
</dbReference>
<feature type="transmembrane region" description="Helical" evidence="8">
    <location>
        <begin position="313"/>
        <end position="335"/>
    </location>
</feature>
<dbReference type="STRING" id="1122247.GCA_000379865_01317"/>
<evidence type="ECO:0000256" key="2">
    <source>
        <dbReference type="ARBA" id="ARBA00010157"/>
    </source>
</evidence>
<dbReference type="PATRIC" id="fig|1122247.3.peg.4284"/>
<evidence type="ECO:0000259" key="9">
    <source>
        <dbReference type="Pfam" id="PF03176"/>
    </source>
</evidence>
<comment type="caution">
    <text evidence="10">The sequence shown here is derived from an EMBL/GenBank/DDBJ whole genome shotgun (WGS) entry which is preliminary data.</text>
</comment>
<accession>K5BCG7</accession>
<feature type="transmembrane region" description="Helical" evidence="8">
    <location>
        <begin position="186"/>
        <end position="215"/>
    </location>
</feature>
<feature type="transmembrane region" description="Helical" evidence="8">
    <location>
        <begin position="235"/>
        <end position="259"/>
    </location>
</feature>
<keyword evidence="4 8" id="KW-0812">Transmembrane</keyword>
<feature type="transmembrane region" description="Helical" evidence="8">
    <location>
        <begin position="750"/>
        <end position="768"/>
    </location>
</feature>
<dbReference type="Proteomes" id="UP000006265">
    <property type="component" value="Unassembled WGS sequence"/>
</dbReference>
<organism evidence="10 11">
    <name type="scientific">Mycolicibacterium hassiacum (strain DSM 44199 / CIP 105218 / JCM 12690 / 3849)</name>
    <name type="common">Mycobacterium hassiacum</name>
    <dbReference type="NCBI Taxonomy" id="1122247"/>
    <lineage>
        <taxon>Bacteria</taxon>
        <taxon>Bacillati</taxon>
        <taxon>Actinomycetota</taxon>
        <taxon>Actinomycetes</taxon>
        <taxon>Mycobacteriales</taxon>
        <taxon>Mycobacteriaceae</taxon>
        <taxon>Mycolicibacterium</taxon>
    </lineage>
</organism>
<dbReference type="PANTHER" id="PTHR33406:SF6">
    <property type="entry name" value="MEMBRANE PROTEIN YDGH-RELATED"/>
    <property type="match status" value="1"/>
</dbReference>
<dbReference type="Pfam" id="PF03176">
    <property type="entry name" value="MMPL"/>
    <property type="match status" value="2"/>
</dbReference>
<dbReference type="FunFam" id="1.20.1640.10:FF:000018">
    <property type="entry name" value="Transmembrane transport protein MmpL10"/>
    <property type="match status" value="1"/>
</dbReference>
<dbReference type="FunFam" id="1.20.1640.10:FF:000020">
    <property type="entry name" value="Transmembrane transport protein MmpL10"/>
    <property type="match status" value="1"/>
</dbReference>
<dbReference type="InterPro" id="IPR050545">
    <property type="entry name" value="Mycobact_MmpL"/>
</dbReference>
<evidence type="ECO:0000256" key="7">
    <source>
        <dbReference type="SAM" id="MobiDB-lite"/>
    </source>
</evidence>
<comment type="subcellular location">
    <subcellularLocation>
        <location evidence="1">Cell membrane</location>
        <topology evidence="1">Multi-pass membrane protein</topology>
    </subcellularLocation>
</comment>
<feature type="domain" description="Membrane transport protein MMPL" evidence="9">
    <location>
        <begin position="588"/>
        <end position="923"/>
    </location>
</feature>
<dbReference type="AlphaFoldDB" id="K5BCG7"/>
<evidence type="ECO:0000256" key="1">
    <source>
        <dbReference type="ARBA" id="ARBA00004651"/>
    </source>
</evidence>
<dbReference type="SUPFAM" id="SSF82866">
    <property type="entry name" value="Multidrug efflux transporter AcrB transmembrane domain"/>
    <property type="match status" value="2"/>
</dbReference>
<evidence type="ECO:0000313" key="10">
    <source>
        <dbReference type="EMBL" id="EKF21532.1"/>
    </source>
</evidence>
<dbReference type="Gene3D" id="1.20.1640.10">
    <property type="entry name" value="Multidrug efflux transporter AcrB transmembrane domain"/>
    <property type="match status" value="2"/>
</dbReference>
<name>K5BCG7_MYCHD</name>
<evidence type="ECO:0000313" key="11">
    <source>
        <dbReference type="Proteomes" id="UP000006265"/>
    </source>
</evidence>
<feature type="transmembrane region" description="Helical" evidence="8">
    <location>
        <begin position="884"/>
        <end position="912"/>
    </location>
</feature>
<comment type="similarity">
    <text evidence="2">Belongs to the resistance-nodulation-cell division (RND) (TC 2.A.6) family. MmpL subfamily.</text>
</comment>
<gene>
    <name evidence="10" type="ORF">C731_4467</name>
</gene>
<keyword evidence="6 8" id="KW-0472">Membrane</keyword>
<feature type="transmembrane region" description="Helical" evidence="8">
    <location>
        <begin position="6"/>
        <end position="24"/>
    </location>
</feature>